<dbReference type="InterPro" id="IPR043453">
    <property type="entry name" value="Slm1_PH"/>
</dbReference>
<reference evidence="4" key="1">
    <citation type="submission" date="2021-03" db="EMBL/GenBank/DDBJ databases">
        <title>Comparative genomics and phylogenomic investigation of the class Geoglossomycetes provide insights into ecological specialization and systematics.</title>
        <authorList>
            <person name="Melie T."/>
            <person name="Pirro S."/>
            <person name="Miller A.N."/>
            <person name="Quandt A."/>
        </authorList>
    </citation>
    <scope>NUCLEOTIDE SEQUENCE</scope>
    <source>
        <strain evidence="4">GBOQ0MN5Z8</strain>
    </source>
</reference>
<dbReference type="InterPro" id="IPR001849">
    <property type="entry name" value="PH_domain"/>
</dbReference>
<accession>A0A9P8I6M9</accession>
<evidence type="ECO:0000256" key="1">
    <source>
        <dbReference type="ARBA" id="ARBA00022553"/>
    </source>
</evidence>
<feature type="compositionally biased region" description="Polar residues" evidence="2">
    <location>
        <begin position="544"/>
        <end position="556"/>
    </location>
</feature>
<dbReference type="Pfam" id="PF20400">
    <property type="entry name" value="BAR_4"/>
    <property type="match status" value="1"/>
</dbReference>
<dbReference type="EMBL" id="JAGHQL010000145">
    <property type="protein sequence ID" value="KAH0537453.1"/>
    <property type="molecule type" value="Genomic_DNA"/>
</dbReference>
<dbReference type="InterPro" id="IPR046869">
    <property type="entry name" value="SLM1/RGC1-like_PH"/>
</dbReference>
<feature type="compositionally biased region" description="Low complexity" evidence="2">
    <location>
        <begin position="687"/>
        <end position="705"/>
    </location>
</feature>
<dbReference type="InterPro" id="IPR011993">
    <property type="entry name" value="PH-like_dom_sf"/>
</dbReference>
<sequence>MSATIPYNRVDAVPPLLDPVHNRAYGESSYGDAGAASNNPQMAYSLAQPAQQQQAQQAQLARFHEDFDASQRGSSILDDGEFHRAESQMSYTPSRGGALKKKGSLKKKSLRRNSSRRNSRAGSVASLLLGERERYADGEGDERNSAFYTPVPTSGSPTEILAHRFQAWRKVLKDLITYFREVQSSHENRSKSLLKLSNVCSNTECPPDFLNEGGISDTTYILRDFHKQAFAEASKAKDIQAGIIDQLSGLRNDLGLKIKEIKNLSGDFKNSVDKEMEATKKAVAGLQDALGDMESGVCHASGKGDPFIVKLAVDRQVERQINEENYLHTALLNLEASGRELESIVVGEIQKSYDTYAGILKREADEVYETIEKLRNGPLSLPRDYEWNKFVEGDDHIIDPMVPVRRAEDIEYPGRHHPAASEVREGMLERKSKYLKSYTPGWYVLSPSHLHEFKSHERLNDQSPVMSLFLPEQKLGSHSQPYSSSHKFMIKGRQTGAIHSRHSWVFRAESHDTMLAWYEDIKKLTEMSTRAERDAFVSSHRRTLSATSQKAGSVSSDGGLDEDEADQVPYSAASPMAQGAREPSQPRPQPGGRFPSELQVDRDLQTAQYASSGESLRDYEVIAAAAGLPGTSSPYGGGDHFLYDAEAVNEAEYPDPGTDRAGSLAPYQEILGNSDSARVDWVGSQRTPTGLTTTVDPTESYQTQTMPPPKQPPQRDRRPTPGPTSRPRSGVIDSAPVPPTTAVTASDVSTSITQEAMTTSQEIPGSTAPNAMDQTAGPNFPKSPRPRDLAGKAKSPPEREVVPVSARNKSVASISDMHVPGEYPPTPVVA</sequence>
<feature type="compositionally biased region" description="Polar residues" evidence="2">
    <location>
        <begin position="754"/>
        <end position="777"/>
    </location>
</feature>
<dbReference type="InterPro" id="IPR027267">
    <property type="entry name" value="AH/BAR_dom_sf"/>
</dbReference>
<gene>
    <name evidence="4" type="ORF">FGG08_005761</name>
</gene>
<evidence type="ECO:0000259" key="3">
    <source>
        <dbReference type="PROSITE" id="PS50003"/>
    </source>
</evidence>
<dbReference type="Pfam" id="PF20399">
    <property type="entry name" value="PH_20"/>
    <property type="match status" value="1"/>
</dbReference>
<feature type="region of interest" description="Disordered" evidence="2">
    <location>
        <begin position="86"/>
        <end position="123"/>
    </location>
</feature>
<dbReference type="InterPro" id="IPR046868">
    <property type="entry name" value="BAR_4"/>
</dbReference>
<evidence type="ECO:0000313" key="5">
    <source>
        <dbReference type="Proteomes" id="UP000698800"/>
    </source>
</evidence>
<feature type="compositionally biased region" description="Low complexity" evidence="2">
    <location>
        <begin position="740"/>
        <end position="753"/>
    </location>
</feature>
<dbReference type="Proteomes" id="UP000698800">
    <property type="component" value="Unassembled WGS sequence"/>
</dbReference>
<dbReference type="AlphaFoldDB" id="A0A9P8I6M9"/>
<dbReference type="SUPFAM" id="SSF50729">
    <property type="entry name" value="PH domain-like"/>
    <property type="match status" value="1"/>
</dbReference>
<comment type="caution">
    <text evidence="4">The sequence shown here is derived from an EMBL/GenBank/DDBJ whole genome shotgun (WGS) entry which is preliminary data.</text>
</comment>
<organism evidence="4 5">
    <name type="scientific">Glutinoglossum americanum</name>
    <dbReference type="NCBI Taxonomy" id="1670608"/>
    <lineage>
        <taxon>Eukaryota</taxon>
        <taxon>Fungi</taxon>
        <taxon>Dikarya</taxon>
        <taxon>Ascomycota</taxon>
        <taxon>Pezizomycotina</taxon>
        <taxon>Geoglossomycetes</taxon>
        <taxon>Geoglossales</taxon>
        <taxon>Geoglossaceae</taxon>
        <taxon>Glutinoglossum</taxon>
    </lineage>
</organism>
<dbReference type="Gene3D" id="1.20.1270.60">
    <property type="entry name" value="Arfaptin homology (AH) domain/BAR domain"/>
    <property type="match status" value="1"/>
</dbReference>
<feature type="compositionally biased region" description="Basic residues" evidence="2">
    <location>
        <begin position="98"/>
        <end position="119"/>
    </location>
</feature>
<dbReference type="SMART" id="SM00233">
    <property type="entry name" value="PH"/>
    <property type="match status" value="1"/>
</dbReference>
<dbReference type="Gene3D" id="2.30.29.30">
    <property type="entry name" value="Pleckstrin-homology domain (PH domain)/Phosphotyrosine-binding domain (PTB)"/>
    <property type="match status" value="1"/>
</dbReference>
<dbReference type="CDD" id="cd13311">
    <property type="entry name" value="PH_Slm1"/>
    <property type="match status" value="1"/>
</dbReference>
<dbReference type="OrthoDB" id="5598057at2759"/>
<keyword evidence="1" id="KW-0597">Phosphoprotein</keyword>
<name>A0A9P8I6M9_9PEZI</name>
<evidence type="ECO:0000256" key="2">
    <source>
        <dbReference type="SAM" id="MobiDB-lite"/>
    </source>
</evidence>
<proteinExistence type="predicted"/>
<protein>
    <recommendedName>
        <fullName evidence="3">PH domain-containing protein</fullName>
    </recommendedName>
</protein>
<feature type="region of interest" description="Disordered" evidence="2">
    <location>
        <begin position="537"/>
        <end position="599"/>
    </location>
</feature>
<evidence type="ECO:0000313" key="4">
    <source>
        <dbReference type="EMBL" id="KAH0537453.1"/>
    </source>
</evidence>
<feature type="domain" description="PH" evidence="3">
    <location>
        <begin position="421"/>
        <end position="526"/>
    </location>
</feature>
<feature type="compositionally biased region" description="Basic and acidic residues" evidence="2">
    <location>
        <begin position="785"/>
        <end position="801"/>
    </location>
</feature>
<dbReference type="PANTHER" id="PTHR31941">
    <property type="entry name" value="CYTOSKELETAL SIGNALING PROTEIN SLM1"/>
    <property type="match status" value="1"/>
</dbReference>
<feature type="region of interest" description="Disordered" evidence="2">
    <location>
        <begin position="676"/>
        <end position="830"/>
    </location>
</feature>
<dbReference type="PANTHER" id="PTHR31941:SF16">
    <property type="entry name" value="PHOSPHATIDYLINOSITOL 4,5-BISPHOSPHATE-BINDING PROTEIN SLM1-RELATED"/>
    <property type="match status" value="1"/>
</dbReference>
<keyword evidence="5" id="KW-1185">Reference proteome</keyword>
<dbReference type="SUPFAM" id="SSF103657">
    <property type="entry name" value="BAR/IMD domain-like"/>
    <property type="match status" value="1"/>
</dbReference>
<dbReference type="PROSITE" id="PS50003">
    <property type="entry name" value="PH_DOMAIN"/>
    <property type="match status" value="1"/>
</dbReference>